<dbReference type="InterPro" id="IPR016064">
    <property type="entry name" value="NAD/diacylglycerol_kinase_sf"/>
</dbReference>
<feature type="domain" description="DAGKc" evidence="5">
    <location>
        <begin position="4"/>
        <end position="134"/>
    </location>
</feature>
<dbReference type="AlphaFoldDB" id="A0A0F5L2Q8"/>
<dbReference type="SUPFAM" id="SSF111331">
    <property type="entry name" value="NAD kinase/diacylglycerol kinase-like"/>
    <property type="match status" value="1"/>
</dbReference>
<dbReference type="InterPro" id="IPR017438">
    <property type="entry name" value="ATP-NAD_kinase_N"/>
</dbReference>
<keyword evidence="3" id="KW-0418">Kinase</keyword>
<dbReference type="Pfam" id="PF00781">
    <property type="entry name" value="DAGK_cat"/>
    <property type="match status" value="1"/>
</dbReference>
<dbReference type="PROSITE" id="PS50146">
    <property type="entry name" value="DAGK"/>
    <property type="match status" value="1"/>
</dbReference>
<dbReference type="PANTHER" id="PTHR12358">
    <property type="entry name" value="SPHINGOSINE KINASE"/>
    <property type="match status" value="1"/>
</dbReference>
<evidence type="ECO:0000256" key="3">
    <source>
        <dbReference type="ARBA" id="ARBA00022777"/>
    </source>
</evidence>
<keyword evidence="4" id="KW-0067">ATP-binding</keyword>
<organism evidence="6 7">
    <name type="scientific">Devosia soli</name>
    <dbReference type="NCBI Taxonomy" id="361041"/>
    <lineage>
        <taxon>Bacteria</taxon>
        <taxon>Pseudomonadati</taxon>
        <taxon>Pseudomonadota</taxon>
        <taxon>Alphaproteobacteria</taxon>
        <taxon>Hyphomicrobiales</taxon>
        <taxon>Devosiaceae</taxon>
        <taxon>Devosia</taxon>
    </lineage>
</organism>
<dbReference type="GO" id="GO:0005886">
    <property type="term" value="C:plasma membrane"/>
    <property type="evidence" value="ECO:0007669"/>
    <property type="project" value="TreeGrafter"/>
</dbReference>
<gene>
    <name evidence="6" type="ORF">VW35_18200</name>
</gene>
<sequence>MELSAARRFHVVLNANSGTVLATGISAQSLVEHFAAAGLEAVVDGDTKMPFAERIARAAQSDADVIVAAGGDGTITALAGALAGSDKALAILPLGTVNALAKDLGLPMDIPQAIALLKSAAIRRIDVGEVNGRIYLHKVVIGVIPALAAAREHIRGQGTWGSKAAFMRFMFNRLMRARRMAIAIEPEDGPSHIVRAKAVAVACNAYDQGIGKIFSRQNLEGGSLYIYTLSSLTIVDFVRLSAGMLLGNWQDAAALSIEKSRAVTIRSHKKLVKVMFDGEVESLHTPLDFRIRPAALSVLVPPDPDALPEGNVP</sequence>
<dbReference type="PATRIC" id="fig|361041.3.peg.3052"/>
<evidence type="ECO:0000259" key="5">
    <source>
        <dbReference type="PROSITE" id="PS50146"/>
    </source>
</evidence>
<name>A0A0F5L2Q8_9HYPH</name>
<dbReference type="InterPro" id="IPR045540">
    <property type="entry name" value="YegS/DAGK_C"/>
</dbReference>
<dbReference type="Pfam" id="PF19279">
    <property type="entry name" value="YegS_C"/>
    <property type="match status" value="1"/>
</dbReference>
<accession>A0A0F5L2Q8</accession>
<evidence type="ECO:0000313" key="6">
    <source>
        <dbReference type="EMBL" id="KKB76691.1"/>
    </source>
</evidence>
<evidence type="ECO:0000256" key="1">
    <source>
        <dbReference type="ARBA" id="ARBA00022679"/>
    </source>
</evidence>
<keyword evidence="2" id="KW-0547">Nucleotide-binding</keyword>
<proteinExistence type="predicted"/>
<dbReference type="Proteomes" id="UP000033514">
    <property type="component" value="Unassembled WGS sequence"/>
</dbReference>
<dbReference type="Gene3D" id="2.60.200.40">
    <property type="match status" value="1"/>
</dbReference>
<dbReference type="InterPro" id="IPR001206">
    <property type="entry name" value="Diacylglycerol_kinase_cat_dom"/>
</dbReference>
<dbReference type="Gene3D" id="3.40.50.10330">
    <property type="entry name" value="Probable inorganic polyphosphate/atp-NAD kinase, domain 1"/>
    <property type="match status" value="1"/>
</dbReference>
<comment type="caution">
    <text evidence="6">The sequence shown here is derived from an EMBL/GenBank/DDBJ whole genome shotgun (WGS) entry which is preliminary data.</text>
</comment>
<dbReference type="InterPro" id="IPR050187">
    <property type="entry name" value="Lipid_Phosphate_FormReg"/>
</dbReference>
<keyword evidence="7" id="KW-1185">Reference proteome</keyword>
<dbReference type="PANTHER" id="PTHR12358:SF106">
    <property type="entry name" value="LIPID KINASE YEGS"/>
    <property type="match status" value="1"/>
</dbReference>
<dbReference type="GO" id="GO:0016301">
    <property type="term" value="F:kinase activity"/>
    <property type="evidence" value="ECO:0007669"/>
    <property type="project" value="UniProtKB-KW"/>
</dbReference>
<evidence type="ECO:0000313" key="7">
    <source>
        <dbReference type="Proteomes" id="UP000033514"/>
    </source>
</evidence>
<evidence type="ECO:0000256" key="4">
    <source>
        <dbReference type="ARBA" id="ARBA00022840"/>
    </source>
</evidence>
<dbReference type="GO" id="GO:0005524">
    <property type="term" value="F:ATP binding"/>
    <property type="evidence" value="ECO:0007669"/>
    <property type="project" value="UniProtKB-KW"/>
</dbReference>
<keyword evidence="1" id="KW-0808">Transferase</keyword>
<dbReference type="RefSeq" id="WP_046144585.1">
    <property type="nucleotide sequence ID" value="NZ_LAJG01000042.1"/>
</dbReference>
<evidence type="ECO:0000256" key="2">
    <source>
        <dbReference type="ARBA" id="ARBA00022741"/>
    </source>
</evidence>
<dbReference type="STRING" id="361041.VW35_18200"/>
<protein>
    <recommendedName>
        <fullName evidence="5">DAGKc domain-containing protein</fullName>
    </recommendedName>
</protein>
<dbReference type="EMBL" id="LAJG01000042">
    <property type="protein sequence ID" value="KKB76691.1"/>
    <property type="molecule type" value="Genomic_DNA"/>
</dbReference>
<reference evidence="6 7" key="1">
    <citation type="submission" date="2015-03" db="EMBL/GenBank/DDBJ databases">
        <authorList>
            <person name="Hassan Y.I."/>
            <person name="Lepp D."/>
            <person name="Zhou T."/>
        </authorList>
    </citation>
    <scope>NUCLEOTIDE SEQUENCE [LARGE SCALE GENOMIC DNA]</scope>
    <source>
        <strain evidence="6 7">GH2-10</strain>
    </source>
</reference>
<dbReference type="SMART" id="SM00046">
    <property type="entry name" value="DAGKc"/>
    <property type="match status" value="1"/>
</dbReference>
<dbReference type="OrthoDB" id="9815110at2"/>